<dbReference type="Proteomes" id="UP000012589">
    <property type="component" value="Unassembled WGS sequence"/>
</dbReference>
<comment type="caution">
    <text evidence="12">The sequence shown here is derived from an EMBL/GenBank/DDBJ whole genome shotgun (WGS) entry which is preliminary data.</text>
</comment>
<evidence type="ECO:0000256" key="9">
    <source>
        <dbReference type="SAM" id="MobiDB-lite"/>
    </source>
</evidence>
<dbReference type="PANTHER" id="PTHR30175">
    <property type="entry name" value="PHOSPHOTRANSFERASE SYSTEM TRANSPORT PROTEIN"/>
    <property type="match status" value="1"/>
</dbReference>
<evidence type="ECO:0000256" key="2">
    <source>
        <dbReference type="ARBA" id="ARBA00022448"/>
    </source>
</evidence>
<dbReference type="GO" id="GO:0009401">
    <property type="term" value="P:phosphoenolpyruvate-dependent sugar phosphotransferase system"/>
    <property type="evidence" value="ECO:0007669"/>
    <property type="project" value="UniProtKB-KW"/>
</dbReference>
<dbReference type="HOGENOM" id="CLU_012312_2_0_9"/>
<keyword evidence="4" id="KW-0762">Sugar transport</keyword>
<dbReference type="InterPro" id="IPR013013">
    <property type="entry name" value="PTS_EIIC_1"/>
</dbReference>
<dbReference type="GO" id="GO:0008982">
    <property type="term" value="F:protein-N(PI)-phosphohistidine-sugar phosphotransferase activity"/>
    <property type="evidence" value="ECO:0007669"/>
    <property type="project" value="InterPro"/>
</dbReference>
<keyword evidence="2" id="KW-0813">Transport</keyword>
<feature type="transmembrane region" description="Helical" evidence="10">
    <location>
        <begin position="148"/>
        <end position="167"/>
    </location>
</feature>
<evidence type="ECO:0000256" key="6">
    <source>
        <dbReference type="ARBA" id="ARBA00022692"/>
    </source>
</evidence>
<proteinExistence type="predicted"/>
<organism evidence="12 13">
    <name type="scientific">Eubacterium plexicaudatum ASF492</name>
    <dbReference type="NCBI Taxonomy" id="1235802"/>
    <lineage>
        <taxon>Bacteria</taxon>
        <taxon>Bacillati</taxon>
        <taxon>Bacillota</taxon>
        <taxon>Clostridia</taxon>
        <taxon>Eubacteriales</taxon>
        <taxon>Eubacteriaceae</taxon>
        <taxon>Eubacterium</taxon>
    </lineage>
</organism>
<dbReference type="PATRIC" id="fig|1235802.3.peg.5107"/>
<feature type="transmembrane region" description="Helical" evidence="10">
    <location>
        <begin position="243"/>
        <end position="262"/>
    </location>
</feature>
<evidence type="ECO:0000256" key="5">
    <source>
        <dbReference type="ARBA" id="ARBA00022683"/>
    </source>
</evidence>
<keyword evidence="5" id="KW-0598">Phosphotransferase system</keyword>
<dbReference type="GO" id="GO:0090589">
    <property type="term" value="F:protein-phosphocysteine-trehalose phosphotransferase system transporter activity"/>
    <property type="evidence" value="ECO:0007669"/>
    <property type="project" value="TreeGrafter"/>
</dbReference>
<evidence type="ECO:0000313" key="12">
    <source>
        <dbReference type="EMBL" id="EMZ20732.1"/>
    </source>
</evidence>
<evidence type="ECO:0000259" key="11">
    <source>
        <dbReference type="PROSITE" id="PS51103"/>
    </source>
</evidence>
<dbReference type="AlphaFoldDB" id="N1ZUM0"/>
<protein>
    <submittedName>
        <fullName evidence="12">PTS system, beta-glucosides-specific IIC component</fullName>
    </submittedName>
</protein>
<keyword evidence="7 10" id="KW-1133">Transmembrane helix</keyword>
<evidence type="ECO:0000256" key="7">
    <source>
        <dbReference type="ARBA" id="ARBA00022989"/>
    </source>
</evidence>
<feature type="transmembrane region" description="Helical" evidence="10">
    <location>
        <begin position="314"/>
        <end position="336"/>
    </location>
</feature>
<dbReference type="GO" id="GO:0015771">
    <property type="term" value="P:trehalose transport"/>
    <property type="evidence" value="ECO:0007669"/>
    <property type="project" value="TreeGrafter"/>
</dbReference>
<dbReference type="STRING" id="1235802.C823_04849"/>
<feature type="transmembrane region" description="Helical" evidence="10">
    <location>
        <begin position="15"/>
        <end position="35"/>
    </location>
</feature>
<gene>
    <name evidence="12" type="ORF">C823_04849</name>
</gene>
<reference evidence="12 13" key="1">
    <citation type="journal article" date="2014" name="Genome Announc.">
        <title>Draft genome sequences of the altered schaedler flora, a defined bacterial community from gnotobiotic mice.</title>
        <authorList>
            <person name="Wannemuehler M.J."/>
            <person name="Overstreet A.M."/>
            <person name="Ward D.V."/>
            <person name="Phillips G.J."/>
        </authorList>
    </citation>
    <scope>NUCLEOTIDE SEQUENCE [LARGE SCALE GENOMIC DNA]</scope>
    <source>
        <strain evidence="12 13">ASF492</strain>
    </source>
</reference>
<dbReference type="PROSITE" id="PS51103">
    <property type="entry name" value="PTS_EIIC_TYPE_1"/>
    <property type="match status" value="1"/>
</dbReference>
<sequence length="446" mass="48501">MFVAFGLYTDEGGGYQILNAIGDGLFYYMPLFLGYTAAKKFQLKPMIGLVIGAIMCYPAVQNSALSAGGEALYTLFQGTMFESQVHTTFFGIPMIAMDYTGTVIPVIFVVYFASKCEKFFRKFISDLVKFFFVPMLTLLVAIPVGFLLIGPVATFGSTIIAVTVISIRNFSPLLAGAIVGATWQILVIFGLHWGFIPVYINNIMTNGYDNVMMPFFACTFATSAVVLAIFFKTKDKNLREMALPNFVSGIFGVTEPAIYGILLPLKKPFIISCIAGCIGGGFYGAFNFRKFMMGGMGIFEFPAMIEPDGSLGNLIVAVVGVLITMVLAFGMTMIFYKEDAPVPQTEKSGAKAADDKAAETEKHNQSGNDARLMNRMEIASPIKGTVIRQEGCGIWLRRAGYRHYNGSWCGTADSCRPGYGAAERRRIPGLCGGRRPCCQGTAFAGI</sequence>
<accession>N1ZUM0</accession>
<evidence type="ECO:0000256" key="10">
    <source>
        <dbReference type="SAM" id="Phobius"/>
    </source>
</evidence>
<feature type="region of interest" description="Disordered" evidence="9">
    <location>
        <begin position="346"/>
        <end position="368"/>
    </location>
</feature>
<evidence type="ECO:0000256" key="3">
    <source>
        <dbReference type="ARBA" id="ARBA00022475"/>
    </source>
</evidence>
<feature type="transmembrane region" description="Helical" evidence="10">
    <location>
        <begin position="89"/>
        <end position="111"/>
    </location>
</feature>
<feature type="transmembrane region" description="Helical" evidence="10">
    <location>
        <begin position="174"/>
        <end position="200"/>
    </location>
</feature>
<evidence type="ECO:0000256" key="4">
    <source>
        <dbReference type="ARBA" id="ARBA00022597"/>
    </source>
</evidence>
<name>N1ZUM0_9FIRM</name>
<feature type="transmembrane region" description="Helical" evidence="10">
    <location>
        <begin position="212"/>
        <end position="231"/>
    </location>
</feature>
<dbReference type="eggNOG" id="COG1263">
    <property type="taxonomic scope" value="Bacteria"/>
</dbReference>
<comment type="subcellular location">
    <subcellularLocation>
        <location evidence="1">Cell membrane</location>
        <topology evidence="1">Multi-pass membrane protein</topology>
    </subcellularLocation>
</comment>
<dbReference type="EMBL" id="AQFT01000140">
    <property type="protein sequence ID" value="EMZ20732.1"/>
    <property type="molecule type" value="Genomic_DNA"/>
</dbReference>
<dbReference type="InterPro" id="IPR003352">
    <property type="entry name" value="PTS_EIIC"/>
</dbReference>
<dbReference type="Pfam" id="PF02378">
    <property type="entry name" value="PTS_EIIC"/>
    <property type="match status" value="1"/>
</dbReference>
<feature type="transmembrane region" description="Helical" evidence="10">
    <location>
        <begin position="47"/>
        <end position="69"/>
    </location>
</feature>
<evidence type="ECO:0000256" key="1">
    <source>
        <dbReference type="ARBA" id="ARBA00004651"/>
    </source>
</evidence>
<feature type="compositionally biased region" description="Basic and acidic residues" evidence="9">
    <location>
        <begin position="348"/>
        <end position="364"/>
    </location>
</feature>
<evidence type="ECO:0000256" key="8">
    <source>
        <dbReference type="ARBA" id="ARBA00023136"/>
    </source>
</evidence>
<feature type="transmembrane region" description="Helical" evidence="10">
    <location>
        <begin position="123"/>
        <end position="142"/>
    </location>
</feature>
<dbReference type="PANTHER" id="PTHR30175:SF1">
    <property type="entry name" value="PTS SYSTEM ARBUTIN-, CELLOBIOSE-, AND SALICIN-SPECIFIC EIIBC COMPONENT-RELATED"/>
    <property type="match status" value="1"/>
</dbReference>
<keyword evidence="6 10" id="KW-0812">Transmembrane</keyword>
<feature type="domain" description="PTS EIIC type-1" evidence="11">
    <location>
        <begin position="1"/>
        <end position="347"/>
    </location>
</feature>
<dbReference type="GO" id="GO:0005886">
    <property type="term" value="C:plasma membrane"/>
    <property type="evidence" value="ECO:0007669"/>
    <property type="project" value="UniProtKB-SubCell"/>
</dbReference>
<evidence type="ECO:0000313" key="13">
    <source>
        <dbReference type="Proteomes" id="UP000012589"/>
    </source>
</evidence>
<keyword evidence="13" id="KW-1185">Reference proteome</keyword>
<feature type="transmembrane region" description="Helical" evidence="10">
    <location>
        <begin position="268"/>
        <end position="286"/>
    </location>
</feature>
<dbReference type="InterPro" id="IPR050558">
    <property type="entry name" value="PTS_Sugar-Specific_Components"/>
</dbReference>
<keyword evidence="8 10" id="KW-0472">Membrane</keyword>
<keyword evidence="3" id="KW-1003">Cell membrane</keyword>